<accession>A0A4Y7PHB1</accession>
<name>A0A4Y7PHB1_9AGAM</name>
<organism evidence="1 2">
    <name type="scientific">Rickenella mellea</name>
    <dbReference type="NCBI Taxonomy" id="50990"/>
    <lineage>
        <taxon>Eukaryota</taxon>
        <taxon>Fungi</taxon>
        <taxon>Dikarya</taxon>
        <taxon>Basidiomycota</taxon>
        <taxon>Agaricomycotina</taxon>
        <taxon>Agaricomycetes</taxon>
        <taxon>Hymenochaetales</taxon>
        <taxon>Rickenellaceae</taxon>
        <taxon>Rickenella</taxon>
    </lineage>
</organism>
<dbReference type="AlphaFoldDB" id="A0A4Y7PHB1"/>
<proteinExistence type="predicted"/>
<protein>
    <submittedName>
        <fullName evidence="1">Uncharacterized protein</fullName>
    </submittedName>
</protein>
<evidence type="ECO:0000313" key="1">
    <source>
        <dbReference type="EMBL" id="TDL14516.1"/>
    </source>
</evidence>
<dbReference type="EMBL" id="ML170330">
    <property type="protein sequence ID" value="TDL14516.1"/>
    <property type="molecule type" value="Genomic_DNA"/>
</dbReference>
<dbReference type="Proteomes" id="UP000294933">
    <property type="component" value="Unassembled WGS sequence"/>
</dbReference>
<keyword evidence="2" id="KW-1185">Reference proteome</keyword>
<reference evidence="1 2" key="1">
    <citation type="submission" date="2018-06" db="EMBL/GenBank/DDBJ databases">
        <title>A transcriptomic atlas of mushroom development highlights an independent origin of complex multicellularity.</title>
        <authorList>
            <consortium name="DOE Joint Genome Institute"/>
            <person name="Krizsan K."/>
            <person name="Almasi E."/>
            <person name="Merenyi Z."/>
            <person name="Sahu N."/>
            <person name="Viragh M."/>
            <person name="Koszo T."/>
            <person name="Mondo S."/>
            <person name="Kiss B."/>
            <person name="Balint B."/>
            <person name="Kues U."/>
            <person name="Barry K."/>
            <person name="Hegedus J.C."/>
            <person name="Henrissat B."/>
            <person name="Johnson J."/>
            <person name="Lipzen A."/>
            <person name="Ohm R."/>
            <person name="Nagy I."/>
            <person name="Pangilinan J."/>
            <person name="Yan J."/>
            <person name="Xiong Y."/>
            <person name="Grigoriev I.V."/>
            <person name="Hibbett D.S."/>
            <person name="Nagy L.G."/>
        </authorList>
    </citation>
    <scope>NUCLEOTIDE SEQUENCE [LARGE SCALE GENOMIC DNA]</scope>
    <source>
        <strain evidence="1 2">SZMC22713</strain>
    </source>
</reference>
<gene>
    <name evidence="1" type="ORF">BD410DRAFT_845953</name>
</gene>
<sequence>MLPNWFEAFKHHNHVHPEMSSNGTRTDSTCEIGQRRAKSRVSTAVVSIVRTCPGIPPRGLVVITPSSSNHFMARPHKYKTDKERVEAARRRRREWYYRNQHKESSKSLARYHRLNNIDFEPQMPPRTHVPSPIDEEQLDEHPQVHANSDTPIFMHSQLDTRVMLIAAQDAMRTWHISGSSINHEISEAQSIFELWTCGTLRAWGSAIYLSIELDTDALHAETELQPYLTLGKELQDRFEVISRQSFIGDPSGSAGTWNAAQFVRRQIARAVDIVEEFCLILRDGGVASLRRSYMDHTLNFQLL</sequence>
<dbReference type="VEuPathDB" id="FungiDB:BD410DRAFT_845953"/>
<evidence type="ECO:0000313" key="2">
    <source>
        <dbReference type="Proteomes" id="UP000294933"/>
    </source>
</evidence>